<evidence type="ECO:0000313" key="2">
    <source>
        <dbReference type="EMBL" id="SVE58072.1"/>
    </source>
</evidence>
<keyword evidence="1" id="KW-0472">Membrane</keyword>
<feature type="non-terminal residue" evidence="2">
    <location>
        <position position="53"/>
    </location>
</feature>
<evidence type="ECO:0008006" key="3">
    <source>
        <dbReference type="Google" id="ProtNLM"/>
    </source>
</evidence>
<feature type="transmembrane region" description="Helical" evidence="1">
    <location>
        <begin position="31"/>
        <end position="52"/>
    </location>
</feature>
<protein>
    <recommendedName>
        <fullName evidence="3">DUF5683 domain-containing protein</fullName>
    </recommendedName>
</protein>
<name>A0A383EMC7_9ZZZZ</name>
<organism evidence="2">
    <name type="scientific">marine metagenome</name>
    <dbReference type="NCBI Taxonomy" id="408172"/>
    <lineage>
        <taxon>unclassified sequences</taxon>
        <taxon>metagenomes</taxon>
        <taxon>ecological metagenomes</taxon>
    </lineage>
</organism>
<dbReference type="AlphaFoldDB" id="A0A383EMC7"/>
<keyword evidence="1" id="KW-1133">Transmembrane helix</keyword>
<proteinExistence type="predicted"/>
<dbReference type="EMBL" id="UINC01227267">
    <property type="protein sequence ID" value="SVE58072.1"/>
    <property type="molecule type" value="Genomic_DNA"/>
</dbReference>
<gene>
    <name evidence="2" type="ORF">METZ01_LOCUS510926</name>
</gene>
<reference evidence="2" key="1">
    <citation type="submission" date="2018-05" db="EMBL/GenBank/DDBJ databases">
        <authorList>
            <person name="Lanie J.A."/>
            <person name="Ng W.-L."/>
            <person name="Kazmierczak K.M."/>
            <person name="Andrzejewski T.M."/>
            <person name="Davidsen T.M."/>
            <person name="Wayne K.J."/>
            <person name="Tettelin H."/>
            <person name="Glass J.I."/>
            <person name="Rusch D."/>
            <person name="Podicherti R."/>
            <person name="Tsui H.-C.T."/>
            <person name="Winkler M.E."/>
        </authorList>
    </citation>
    <scope>NUCLEOTIDE SEQUENCE</scope>
</reference>
<sequence length="53" mass="5876">MSEQPRQRIPALLLSLVPGWGHVYWGRESVGIGIFSAAAVVGFAFLNSWLVYQ</sequence>
<accession>A0A383EMC7</accession>
<keyword evidence="1" id="KW-0812">Transmembrane</keyword>
<evidence type="ECO:0000256" key="1">
    <source>
        <dbReference type="SAM" id="Phobius"/>
    </source>
</evidence>